<proteinExistence type="inferred from homology"/>
<evidence type="ECO:0000256" key="1">
    <source>
        <dbReference type="ARBA" id="ARBA00004141"/>
    </source>
</evidence>
<keyword evidence="8" id="KW-1185">Reference proteome</keyword>
<feature type="transmembrane region" description="Helical" evidence="7">
    <location>
        <begin position="390"/>
        <end position="410"/>
    </location>
</feature>
<reference evidence="8" key="1">
    <citation type="journal article" date="2015" name="Nat. Genet.">
        <title>The pineapple genome and the evolution of CAM photosynthesis.</title>
        <authorList>
            <person name="Ming R."/>
            <person name="VanBuren R."/>
            <person name="Wai C.M."/>
            <person name="Tang H."/>
            <person name="Schatz M.C."/>
            <person name="Bowers J.E."/>
            <person name="Lyons E."/>
            <person name="Wang M.L."/>
            <person name="Chen J."/>
            <person name="Biggers E."/>
            <person name="Zhang J."/>
            <person name="Huang L."/>
            <person name="Zhang L."/>
            <person name="Miao W."/>
            <person name="Zhang J."/>
            <person name="Ye Z."/>
            <person name="Miao C."/>
            <person name="Lin Z."/>
            <person name="Wang H."/>
            <person name="Zhou H."/>
            <person name="Yim W.C."/>
            <person name="Priest H.D."/>
            <person name="Zheng C."/>
            <person name="Woodhouse M."/>
            <person name="Edger P.P."/>
            <person name="Guyot R."/>
            <person name="Guo H.B."/>
            <person name="Guo H."/>
            <person name="Zheng G."/>
            <person name="Singh R."/>
            <person name="Sharma A."/>
            <person name="Min X."/>
            <person name="Zheng Y."/>
            <person name="Lee H."/>
            <person name="Gurtowski J."/>
            <person name="Sedlazeck F.J."/>
            <person name="Harkess A."/>
            <person name="McKain M.R."/>
            <person name="Liao Z."/>
            <person name="Fang J."/>
            <person name="Liu J."/>
            <person name="Zhang X."/>
            <person name="Zhang Q."/>
            <person name="Hu W."/>
            <person name="Qin Y."/>
            <person name="Wang K."/>
            <person name="Chen L.Y."/>
            <person name="Shirley N."/>
            <person name="Lin Y.R."/>
            <person name="Liu L.Y."/>
            <person name="Hernandez A.G."/>
            <person name="Wright C.L."/>
            <person name="Bulone V."/>
            <person name="Tuskan G.A."/>
            <person name="Heath K."/>
            <person name="Zee F."/>
            <person name="Moore P.H."/>
            <person name="Sunkar R."/>
            <person name="Leebens-Mack J.H."/>
            <person name="Mockler T."/>
            <person name="Bennetzen J.L."/>
            <person name="Freeling M."/>
            <person name="Sankoff D."/>
            <person name="Paterson A.H."/>
            <person name="Zhu X."/>
            <person name="Yang X."/>
            <person name="Smith J.A."/>
            <person name="Cushman J.C."/>
            <person name="Paull R.E."/>
            <person name="Yu Q."/>
        </authorList>
    </citation>
    <scope>NUCLEOTIDE SEQUENCE [LARGE SCALE GENOMIC DNA]</scope>
    <source>
        <strain evidence="8">cv. F153</strain>
    </source>
</reference>
<evidence type="ECO:0000256" key="5">
    <source>
        <dbReference type="ARBA" id="ARBA00022989"/>
    </source>
</evidence>
<dbReference type="Pfam" id="PF08627">
    <property type="entry name" value="CRT-like"/>
    <property type="match status" value="1"/>
</dbReference>
<evidence type="ECO:0000256" key="3">
    <source>
        <dbReference type="ARBA" id="ARBA00022448"/>
    </source>
</evidence>
<dbReference type="Proteomes" id="UP000515123">
    <property type="component" value="Linkage group 15"/>
</dbReference>
<evidence type="ECO:0000313" key="8">
    <source>
        <dbReference type="Proteomes" id="UP000515123"/>
    </source>
</evidence>
<dbReference type="RefSeq" id="XP_020104990.1">
    <property type="nucleotide sequence ID" value="XM_020249401.1"/>
</dbReference>
<name>A0A6P5GI53_ANACO</name>
<feature type="transmembrane region" description="Helical" evidence="7">
    <location>
        <begin position="446"/>
        <end position="466"/>
    </location>
</feature>
<reference evidence="9" key="2">
    <citation type="submission" date="2025-08" db="UniProtKB">
        <authorList>
            <consortium name="RefSeq"/>
        </authorList>
    </citation>
    <scope>IDENTIFICATION</scope>
    <source>
        <tissue evidence="9">Leaf</tissue>
    </source>
</reference>
<dbReference type="OrthoDB" id="416555at2759"/>
<comment type="subcellular location">
    <subcellularLocation>
        <location evidence="1">Membrane</location>
        <topology evidence="1">Multi-pass membrane protein</topology>
    </subcellularLocation>
</comment>
<dbReference type="PANTHER" id="PTHR31326:SF1">
    <property type="entry name" value="PROTEIN CLT2, CHLOROPLASTIC"/>
    <property type="match status" value="1"/>
</dbReference>
<keyword evidence="3" id="KW-0813">Transport</keyword>
<feature type="transmembrane region" description="Helical" evidence="7">
    <location>
        <begin position="332"/>
        <end position="353"/>
    </location>
</feature>
<dbReference type="GeneID" id="109721678"/>
<dbReference type="InterPro" id="IPR013936">
    <property type="entry name" value="CRT-like"/>
</dbReference>
<evidence type="ECO:0000256" key="7">
    <source>
        <dbReference type="SAM" id="Phobius"/>
    </source>
</evidence>
<keyword evidence="4 7" id="KW-0812">Transmembrane</keyword>
<dbReference type="AlphaFoldDB" id="A0A6P5GI53"/>
<keyword evidence="5 7" id="KW-1133">Transmembrane helix</keyword>
<gene>
    <name evidence="9" type="primary">LOC109721678</name>
</gene>
<evidence type="ECO:0000256" key="6">
    <source>
        <dbReference type="ARBA" id="ARBA00023136"/>
    </source>
</evidence>
<feature type="transmembrane region" description="Helical" evidence="7">
    <location>
        <begin position="417"/>
        <end position="440"/>
    </location>
</feature>
<protein>
    <submittedName>
        <fullName evidence="9">Protein CLT2, chloroplastic-like</fullName>
    </submittedName>
</protein>
<dbReference type="PANTHER" id="PTHR31326">
    <property type="entry name" value="PROTEIN CLT2, CHLOROPLASTIC"/>
    <property type="match status" value="1"/>
</dbReference>
<dbReference type="GO" id="GO:0016020">
    <property type="term" value="C:membrane"/>
    <property type="evidence" value="ECO:0007669"/>
    <property type="project" value="UniProtKB-SubCell"/>
</dbReference>
<feature type="transmembrane region" description="Helical" evidence="7">
    <location>
        <begin position="238"/>
        <end position="256"/>
    </location>
</feature>
<keyword evidence="6 7" id="KW-0472">Membrane</keyword>
<accession>A0A6P5GI53</accession>
<evidence type="ECO:0000313" key="9">
    <source>
        <dbReference type="RefSeq" id="XP_020104990.1"/>
    </source>
</evidence>
<comment type="similarity">
    <text evidence="2">Belongs to the CRT-like transporter family.</text>
</comment>
<feature type="transmembrane region" description="Helical" evidence="7">
    <location>
        <begin position="137"/>
        <end position="159"/>
    </location>
</feature>
<sequence>MSYPLSTTKLRSLTSHFLDSYLRCRILERVVRKRPRARGRVYARRSIVVPRVSPPMDLLFSSSLPLSPSPSPPPPQILARIAVRNPRISLMAFSASHPRRRRHSGGGSWVGGASSAKPRVLATFMASRDGTGLPEGFHGGIAVGSAVTVLLAVMNRVLYKLALVPMKHFPFFLAQITTFGYVAVYFSILYVRYRLGIVTKEMLALPKTRFMAIGVLEALGVALGMSAGAMLPGPAIPILSQSFLVWQLIFSIVVLGRKYSLNQIFGCFLVTAGVILAVASGANEGQFLSEVDFIWPALMILSSAFQAGASILKEFVFIDGAKRLQGKPLDIFVVNSFGSGFQALFVFLLLPLLSNLRGIPFTELPAYVKHGAGCFVNVGGNLRDCEGAPLLPLLFIVMNMAFNISLLNLVKMSSALVASLAATLAVPTSIYILSLPMAYMPQGTSLNTSFIVGTAILVLGLLLYNIPQPAKQIKSD</sequence>
<organism evidence="8 9">
    <name type="scientific">Ananas comosus</name>
    <name type="common">Pineapple</name>
    <name type="synonym">Ananas ananas</name>
    <dbReference type="NCBI Taxonomy" id="4615"/>
    <lineage>
        <taxon>Eukaryota</taxon>
        <taxon>Viridiplantae</taxon>
        <taxon>Streptophyta</taxon>
        <taxon>Embryophyta</taxon>
        <taxon>Tracheophyta</taxon>
        <taxon>Spermatophyta</taxon>
        <taxon>Magnoliopsida</taxon>
        <taxon>Liliopsida</taxon>
        <taxon>Poales</taxon>
        <taxon>Bromeliaceae</taxon>
        <taxon>Bromelioideae</taxon>
        <taxon>Ananas</taxon>
    </lineage>
</organism>
<feature type="transmembrane region" description="Helical" evidence="7">
    <location>
        <begin position="293"/>
        <end position="312"/>
    </location>
</feature>
<evidence type="ECO:0000256" key="2">
    <source>
        <dbReference type="ARBA" id="ARBA00006690"/>
    </source>
</evidence>
<evidence type="ECO:0000256" key="4">
    <source>
        <dbReference type="ARBA" id="ARBA00022692"/>
    </source>
</evidence>
<feature type="transmembrane region" description="Helical" evidence="7">
    <location>
        <begin position="212"/>
        <end position="232"/>
    </location>
</feature>
<feature type="transmembrane region" description="Helical" evidence="7">
    <location>
        <begin position="263"/>
        <end position="281"/>
    </location>
</feature>
<feature type="transmembrane region" description="Helical" evidence="7">
    <location>
        <begin position="171"/>
        <end position="191"/>
    </location>
</feature>